<feature type="domain" description="SLH" evidence="7">
    <location>
        <begin position="2101"/>
        <end position="2159"/>
    </location>
</feature>
<dbReference type="PROSITE" id="PS51272">
    <property type="entry name" value="SLH"/>
    <property type="match status" value="3"/>
</dbReference>
<gene>
    <name evidence="8" type="ORF">PAESOLCIP111_04432</name>
</gene>
<dbReference type="Pfam" id="PF03442">
    <property type="entry name" value="CBM_X2"/>
    <property type="match status" value="9"/>
</dbReference>
<feature type="domain" description="SLH" evidence="7">
    <location>
        <begin position="2037"/>
        <end position="2100"/>
    </location>
</feature>
<evidence type="ECO:0000313" key="8">
    <source>
        <dbReference type="EMBL" id="CAG7643157.1"/>
    </source>
</evidence>
<keyword evidence="4" id="KW-0624">Polysaccharide degradation</keyword>
<protein>
    <recommendedName>
        <fullName evidence="10">S-layer homology domain-containing protein</fullName>
    </recommendedName>
</protein>
<name>A0A916NK53_9BACL</name>
<dbReference type="InterPro" id="IPR051465">
    <property type="entry name" value="Cell_Envelope_Struct_Comp"/>
</dbReference>
<dbReference type="PANTHER" id="PTHR43308">
    <property type="entry name" value="OUTER MEMBRANE PROTEIN ALPHA-RELATED"/>
    <property type="match status" value="1"/>
</dbReference>
<proteinExistence type="predicted"/>
<dbReference type="GO" id="GO:0030245">
    <property type="term" value="P:cellulose catabolic process"/>
    <property type="evidence" value="ECO:0007669"/>
    <property type="project" value="UniProtKB-KW"/>
</dbReference>
<keyword evidence="2" id="KW-0136">Cellulose degradation</keyword>
<keyword evidence="3" id="KW-0119">Carbohydrate metabolism</keyword>
<keyword evidence="9" id="KW-1185">Reference proteome</keyword>
<feature type="domain" description="SLH" evidence="7">
    <location>
        <begin position="1975"/>
        <end position="2036"/>
    </location>
</feature>
<evidence type="ECO:0000259" key="6">
    <source>
        <dbReference type="PROSITE" id="PS50853"/>
    </source>
</evidence>
<comment type="caution">
    <text evidence="8">The sequence shown here is derived from an EMBL/GenBank/DDBJ whole genome shotgun (WGS) entry which is preliminary data.</text>
</comment>
<dbReference type="Proteomes" id="UP000693672">
    <property type="component" value="Unassembled WGS sequence"/>
</dbReference>
<feature type="domain" description="Fibronectin type-III" evidence="6">
    <location>
        <begin position="1450"/>
        <end position="1541"/>
    </location>
</feature>
<sequence>MLKRFLFIITLVLLVAGISPAYAASFDNWKIGSPLPTGNNLYSSAYGPGKHIAVGDYGTIITSSDGANWTSPDSGTTQALYGVTYGPGLYVAVGTGSTVLTSIDAESWTSHKAAGNVGFQAVAYGNGVYVAVGGGGVIQTSANGTGWTSRTSNVTGVLRSVAYGVVNGVGKFVAVGANGTILTSTDGIGWTKRDSGTTTQLFYGVTYGNDLYIAVGHGGMIVTSTDGETWSGSSMPGMTVTLNSVTYGTGTYVVAGRGGTLLTSTDGKTWMKQTSSTTEGFNRVSYGNGVYLAVGDLGTVATSSDSSAEVWVTHSSGTSSSLYGIAHGNDKYVAVGMTGTIMNLVEGGSTWQRVSSTTTQTLYGVTYANGRYVAVGNGGVVVTSNDGVNWTSKTWGSTNSFRGVAYGNSTYVAVGTTDTVITSNDGTSWQMNSSYTNGYRGVVYGKNMFVAVGINGTISTSSDGVSWISRSSGTMANLFSVSYGNGIFVATGTGGTIVTSSDAITWKSPTSNSTVLLIGSTYGDGYHLAVGSDGSTVSSMDGVNWTNSTTVPSIMLNAVAYGKGMFVTAGNSGIILHHKTPPRNSTINPTTANFDKYAAATDYADVAVSMSLNGNSLDSVKNGAATLVSGTDYTESGSSVTIKKEYLATQAAGLVNLTFKFSAGADQTLAVTVSDTTPQNSAINPTTANFDKYAAAADYVDVTVSMTLNGNTLASIKNGTATLVSGTDYTVSGSSVTIKKEYLAAQAAGLVNLTFKFSAGADQTLAVTVSDSTPQNSTINPTTANFDKYAAAADYVDVTVSMSLNGNSLDSVKNGTATLVSGTDYTVSGSSVTIKKEYLAAQAAGLVNLTFKFSAGADQTLAVTVSDSTPQNSTINPTTANFDKYAAATDYADVVVSMTLNGNTLASIKNGAATLDSGTDYTVSGSTVTIRKEYLATQTAGLVNLTFKFSAGADQTFAITVSDTTPQNSTINPTTANFDKYAVATDYADIVVSMTLNGNSLDSIKNGAATLDSGTDYTVSGGSVTIKKEYLAAQAAGLVNLTFKFSAGADQTLAVTVSDSTPQNSTINPATANFDKYAAATDYVDVVVSMALNGNTLASIKNGSTTLISGTDYTESGSSVTIKKEYLATQAAGLVNLTFKFSAGVDQTFAITVSDTTPQNSTINLATANFDKYAAATDYADVVVSMTLNGNTLASIKNSAATLDSGTDYTVSGSTVTIRKEYLATQTAGLVNLTFKFSAGADQTLVVTVSDSTPQNSTINPTTANFDKYAAATDYADVAVSITLNGNTLASIKNSAATLDSGTDYTVSGSSVTIKKEYLAAQVAGLTNLTFKFSAGADQTLAVTVSDTTPQNSTINPTTANFDKYAAATDYADVAVSMTLNGNSLDSIKNGAATLISGTDYTVSGSTVTIKKEYLAAQVAGLVNLTFKFSAGADQTLAVTVSDSTPQHSVPSAPTDLRATMGDSQVHLSWSSVVQATYYNIYMSNESGSYGGTPTATVFGTMSTQTGLINGSTYYFVVKAGNSVGESVYSQEVSAIPTAEILPSLTSVTMVSMNPNAAFAKTGDTVTLTFTADTAMGGIPTATIAGRTANVSAPGNHTYVASYTFDGSENEGIILFTIDFTSVTGIQGTQVTGTTDNRTVLFDKTEPTGSLSINGGAASTHSASVNLTVTSDDGSGAGSIQMRFSHDNATWSAWEASTLTKAWTLVPGDGSKTVYMQLMDAAGNMTTSIISAFIQLQHSYESIGSDSSSSSPAETISVNVNNGKTGDSWLVSTTIIQRTTDAEGRKKDELTFTAQEAAKAVEKLAATGSSLAKIVIPDSNDEVHELKATLPVVSTELLAKANVSLELATRNSRIIIPPASLQGMEQDMYFRIVPIKEESERNEVEQRVKLEQLMRQVAGSNNVEIIGRPMTIETNMQNREVELVLPLGNTTLNETQLKNLGIFIEHSDGTKEWLPGQIVSYDDSEKNGIRFKVNKFSTFTIVHIEGLQQPTSDQPKLVHNAYMNGYADGTFGANNPIKRAEMATILSRVLTKEKKYPALSFTDVTLTHWAKESIHQAAEMGVMNGYPDGSFKPEASITRGEMAAIAARLIDNEEKSDNGSFLDIDGHWAQAMIEKAKAGGIINGYEDETFRPEQTLTRAEAVTMMNKILGRGPLLGAASNWKDVSEKHWAHDQIQEASLDHHYEKTTIGEKYVPVN</sequence>
<evidence type="ECO:0000256" key="1">
    <source>
        <dbReference type="ARBA" id="ARBA00022729"/>
    </source>
</evidence>
<evidence type="ECO:0000313" key="9">
    <source>
        <dbReference type="Proteomes" id="UP000693672"/>
    </source>
</evidence>
<dbReference type="CDD" id="cd00063">
    <property type="entry name" value="FN3"/>
    <property type="match status" value="1"/>
</dbReference>
<evidence type="ECO:0008006" key="10">
    <source>
        <dbReference type="Google" id="ProtNLM"/>
    </source>
</evidence>
<evidence type="ECO:0000256" key="2">
    <source>
        <dbReference type="ARBA" id="ARBA00023001"/>
    </source>
</evidence>
<evidence type="ECO:0000256" key="5">
    <source>
        <dbReference type="SAM" id="SignalP"/>
    </source>
</evidence>
<evidence type="ECO:0000256" key="4">
    <source>
        <dbReference type="ARBA" id="ARBA00023326"/>
    </source>
</evidence>
<reference evidence="8" key="1">
    <citation type="submission" date="2021-06" db="EMBL/GenBank/DDBJ databases">
        <authorList>
            <person name="Criscuolo A."/>
        </authorList>
    </citation>
    <scope>NUCLEOTIDE SEQUENCE</scope>
    <source>
        <strain evidence="8">CIP111600</strain>
    </source>
</reference>
<feature type="chain" id="PRO_5038035107" description="S-layer homology domain-containing protein" evidence="5">
    <location>
        <begin position="24"/>
        <end position="2196"/>
    </location>
</feature>
<feature type="signal peptide" evidence="5">
    <location>
        <begin position="1"/>
        <end position="23"/>
    </location>
</feature>
<dbReference type="Pfam" id="PF25852">
    <property type="entry name" value="DUF6242_C"/>
    <property type="match status" value="1"/>
</dbReference>
<dbReference type="PROSITE" id="PS50853">
    <property type="entry name" value="FN3"/>
    <property type="match status" value="1"/>
</dbReference>
<dbReference type="Pfam" id="PF00395">
    <property type="entry name" value="SLH"/>
    <property type="match status" value="3"/>
</dbReference>
<keyword evidence="1 5" id="KW-0732">Signal</keyword>
<dbReference type="RefSeq" id="WP_246627579.1">
    <property type="nucleotide sequence ID" value="NZ_CAJVAS010000024.1"/>
</dbReference>
<evidence type="ECO:0000256" key="3">
    <source>
        <dbReference type="ARBA" id="ARBA00023277"/>
    </source>
</evidence>
<dbReference type="InterPro" id="IPR003961">
    <property type="entry name" value="FN3_dom"/>
</dbReference>
<evidence type="ECO:0000259" key="7">
    <source>
        <dbReference type="PROSITE" id="PS51272"/>
    </source>
</evidence>
<dbReference type="SMART" id="SM00060">
    <property type="entry name" value="FN3"/>
    <property type="match status" value="1"/>
</dbReference>
<organism evidence="8 9">
    <name type="scientific">Paenibacillus solanacearum</name>
    <dbReference type="NCBI Taxonomy" id="2048548"/>
    <lineage>
        <taxon>Bacteria</taxon>
        <taxon>Bacillati</taxon>
        <taxon>Bacillota</taxon>
        <taxon>Bacilli</taxon>
        <taxon>Bacillales</taxon>
        <taxon>Paenibacillaceae</taxon>
        <taxon>Paenibacillus</taxon>
    </lineage>
</organism>
<dbReference type="EMBL" id="CAJVAS010000024">
    <property type="protein sequence ID" value="CAG7643157.1"/>
    <property type="molecule type" value="Genomic_DNA"/>
</dbReference>
<dbReference type="InterPro" id="IPR005102">
    <property type="entry name" value="Carbo-bd_X2"/>
</dbReference>
<accession>A0A916NK53</accession>
<dbReference type="InterPro" id="IPR058667">
    <property type="entry name" value="DUF6242_C"/>
</dbReference>
<dbReference type="InterPro" id="IPR001119">
    <property type="entry name" value="SLH_dom"/>
</dbReference>